<reference evidence="2 3" key="1">
    <citation type="journal article" date="2019" name="Int. J. Syst. Evol. Microbiol.">
        <title>The Global Catalogue of Microorganisms (GCM) 10K type strain sequencing project: providing services to taxonomists for standard genome sequencing and annotation.</title>
        <authorList>
            <consortium name="The Broad Institute Genomics Platform"/>
            <consortium name="The Broad Institute Genome Sequencing Center for Infectious Disease"/>
            <person name="Wu L."/>
            <person name="Ma J."/>
        </authorList>
    </citation>
    <scope>NUCLEOTIDE SEQUENCE [LARGE SCALE GENOMIC DNA]</scope>
    <source>
        <strain evidence="2 3">CGMCC 1.12121</strain>
    </source>
</reference>
<evidence type="ECO:0000256" key="1">
    <source>
        <dbReference type="SAM" id="MobiDB-lite"/>
    </source>
</evidence>
<dbReference type="Proteomes" id="UP001597085">
    <property type="component" value="Unassembled WGS sequence"/>
</dbReference>
<keyword evidence="3" id="KW-1185">Reference proteome</keyword>
<sequence length="44" mass="4713">MTTLVREPGGRNCVGESSRTVALPDPDDETATPEADPRDPDSTR</sequence>
<proteinExistence type="predicted"/>
<dbReference type="EMBL" id="JBHUDK010000005">
    <property type="protein sequence ID" value="MFD1598580.1"/>
    <property type="molecule type" value="Genomic_DNA"/>
</dbReference>
<feature type="region of interest" description="Disordered" evidence="1">
    <location>
        <begin position="1"/>
        <end position="44"/>
    </location>
</feature>
<comment type="caution">
    <text evidence="2">The sequence shown here is derived from an EMBL/GenBank/DDBJ whole genome shotgun (WGS) entry which is preliminary data.</text>
</comment>
<evidence type="ECO:0000313" key="3">
    <source>
        <dbReference type="Proteomes" id="UP001597085"/>
    </source>
</evidence>
<accession>A0ABD6CKB1</accession>
<dbReference type="AlphaFoldDB" id="A0ABD6CKB1"/>
<feature type="compositionally biased region" description="Basic and acidic residues" evidence="1">
    <location>
        <begin position="35"/>
        <end position="44"/>
    </location>
</feature>
<evidence type="ECO:0000313" key="2">
    <source>
        <dbReference type="EMBL" id="MFD1598580.1"/>
    </source>
</evidence>
<name>A0ABD6CKB1_9EURY</name>
<gene>
    <name evidence="2" type="ORF">ACFSBX_06375</name>
</gene>
<dbReference type="RefSeq" id="WP_256419810.1">
    <property type="nucleotide sequence ID" value="NZ_JANHDI010000001.1"/>
</dbReference>
<protein>
    <submittedName>
        <fullName evidence="2">Uncharacterized protein</fullName>
    </submittedName>
</protein>
<organism evidence="2 3">
    <name type="scientific">Halobellus rarus</name>
    <dbReference type="NCBI Taxonomy" id="1126237"/>
    <lineage>
        <taxon>Archaea</taxon>
        <taxon>Methanobacteriati</taxon>
        <taxon>Methanobacteriota</taxon>
        <taxon>Stenosarchaea group</taxon>
        <taxon>Halobacteria</taxon>
        <taxon>Halobacteriales</taxon>
        <taxon>Haloferacaceae</taxon>
        <taxon>Halobellus</taxon>
    </lineage>
</organism>